<keyword evidence="2" id="KW-1185">Reference proteome</keyword>
<organism evidence="1 2">
    <name type="scientific">Anaerosporobacter mobilis DSM 15930</name>
    <dbReference type="NCBI Taxonomy" id="1120996"/>
    <lineage>
        <taxon>Bacteria</taxon>
        <taxon>Bacillati</taxon>
        <taxon>Bacillota</taxon>
        <taxon>Clostridia</taxon>
        <taxon>Lachnospirales</taxon>
        <taxon>Lachnospiraceae</taxon>
        <taxon>Anaerosporobacter</taxon>
    </lineage>
</organism>
<dbReference type="EMBL" id="FRCP01000025">
    <property type="protein sequence ID" value="SHM99190.1"/>
    <property type="molecule type" value="Genomic_DNA"/>
</dbReference>
<evidence type="ECO:0000313" key="1">
    <source>
        <dbReference type="EMBL" id="SHM99190.1"/>
    </source>
</evidence>
<protein>
    <submittedName>
        <fullName evidence="1">Uncharacterized protein</fullName>
    </submittedName>
</protein>
<dbReference type="Proteomes" id="UP000184038">
    <property type="component" value="Unassembled WGS sequence"/>
</dbReference>
<name>A0A1M7N806_9FIRM</name>
<gene>
    <name evidence="1" type="ORF">SAMN02746066_04265</name>
</gene>
<dbReference type="STRING" id="1120996.SAMN02746066_04265"/>
<proteinExistence type="predicted"/>
<dbReference type="AlphaFoldDB" id="A0A1M7N806"/>
<sequence>MDYMKEKLKERILLFLYVMSLYAEKINMNTFKRYLYLYYLSENFFTKKDEEIVISIDKSDIKIPYFEQVLDDLCLLEFIDVFENSIILNEALTNNVEKMLGGNGGETGEFYELYRQIKPFVNLLKSYDDQFVFTIFFSEPTFREASDRGIDKLKSSSSVLTKLLNQFKKKLDNDNVDNYDILTYWMDFVLKNYYKLGEGNVTNE</sequence>
<dbReference type="RefSeq" id="WP_073291182.1">
    <property type="nucleotide sequence ID" value="NZ_FRCP01000025.1"/>
</dbReference>
<reference evidence="1 2" key="1">
    <citation type="submission" date="2016-11" db="EMBL/GenBank/DDBJ databases">
        <authorList>
            <person name="Jaros S."/>
            <person name="Januszkiewicz K."/>
            <person name="Wedrychowicz H."/>
        </authorList>
    </citation>
    <scope>NUCLEOTIDE SEQUENCE [LARGE SCALE GENOMIC DNA]</scope>
    <source>
        <strain evidence="1 2">DSM 15930</strain>
    </source>
</reference>
<accession>A0A1M7N806</accession>
<evidence type="ECO:0000313" key="2">
    <source>
        <dbReference type="Proteomes" id="UP000184038"/>
    </source>
</evidence>